<dbReference type="Proteomes" id="UP000029445">
    <property type="component" value="Chromosome 6"/>
</dbReference>
<dbReference type="HOGENOM" id="CLU_038171_2_0_1"/>
<proteinExistence type="predicted"/>
<evidence type="ECO:0000313" key="2">
    <source>
        <dbReference type="Proteomes" id="UP000029445"/>
    </source>
</evidence>
<dbReference type="GeneID" id="88181359"/>
<dbReference type="InterPro" id="IPR053013">
    <property type="entry name" value="LAT"/>
</dbReference>
<dbReference type="STRING" id="294750.A0A095CG42"/>
<sequence>MSNARDHLQEFTIKVANPAQAEQHARAGFAVWGRSQSWEEWWEVYEKERREARWGKDALITWVLVRNDDHEGDIYAGCETYRRKGWVKHQGASDIEEEYVYGIASVVTPKHHLRQGFATRLLSLLHRHIAPADTLPPIPDSWGKDQPLISLPEEVSSRLPKAVGSVLWSDVGSKFYSRCAIGAERPGWLVEDAPNTELVWKIFHPVAGSTEGFNWLFEEDLEEIGHILSECTQEKLRKTDTSRRAYFVQDPSTPGALSFAPIKGSWIEKAPSPLPVGIRIKSPSGKPSDDAIVIFAITCPSIGKRFLITHISNLDSHQLPFVLQAFDMLATDAGHEEGWVWDISLSSNLVHAWQQLPDREVKVGRRQEMNGHLLGAAWYGPEEEKGALLEGQMWSWC</sequence>
<dbReference type="SUPFAM" id="SSF55729">
    <property type="entry name" value="Acyl-CoA N-acyltransferases (Nat)"/>
    <property type="match status" value="1"/>
</dbReference>
<dbReference type="OrthoDB" id="2020070at2759"/>
<gene>
    <name evidence="1" type="ORF">CNBG_5198</name>
</gene>
<dbReference type="KEGG" id="cdeu:CNBG_5198"/>
<dbReference type="PANTHER" id="PTHR34815">
    <property type="entry name" value="LYSINE ACETYLTRANSFERASE"/>
    <property type="match status" value="1"/>
</dbReference>
<reference evidence="1 2" key="2">
    <citation type="journal article" date="2018" name="Proc. Natl. Acad. Sci.">
        <title>RNAi is a critical determinant of centromere evolution in closely related fungi.</title>
        <authorList>
            <person name="Yadav V."/>
            <person name="Sun S."/>
            <person name="Billmyre R.B."/>
            <person name="Thimmappa B.C."/>
            <person name="Shea T."/>
            <person name="Lintner R."/>
            <person name="Bakkeren G."/>
            <person name="Cuomo C.A."/>
            <person name="Heitman J."/>
            <person name="Sanyal K."/>
        </authorList>
    </citation>
    <scope>NUCLEOTIDE SEQUENCE [LARGE SCALE GENOMIC DNA]</scope>
    <source>
        <strain evidence="1 2">R265</strain>
    </source>
</reference>
<evidence type="ECO:0000313" key="1">
    <source>
        <dbReference type="EMBL" id="KGB79360.1"/>
    </source>
</evidence>
<dbReference type="InterPro" id="IPR016181">
    <property type="entry name" value="Acyl_CoA_acyltransferase"/>
</dbReference>
<keyword evidence="2" id="KW-1185">Reference proteome</keyword>
<dbReference type="EMBL" id="CP025764">
    <property type="protein sequence ID" value="KGB79360.1"/>
    <property type="molecule type" value="Genomic_DNA"/>
</dbReference>
<dbReference type="VEuPathDB" id="FungiDB:CNBG_5198"/>
<organism evidence="1 2">
    <name type="scientific">Cryptococcus deuterogattii (strain R265)</name>
    <name type="common">Cryptococcus gattii VGII (strain R265)</name>
    <dbReference type="NCBI Taxonomy" id="294750"/>
    <lineage>
        <taxon>Eukaryota</taxon>
        <taxon>Fungi</taxon>
        <taxon>Dikarya</taxon>
        <taxon>Basidiomycota</taxon>
        <taxon>Agaricomycotina</taxon>
        <taxon>Tremellomycetes</taxon>
        <taxon>Tremellales</taxon>
        <taxon>Cryptococcaceae</taxon>
        <taxon>Cryptococcus</taxon>
        <taxon>Cryptococcus gattii species complex</taxon>
    </lineage>
</organism>
<evidence type="ECO:0008006" key="3">
    <source>
        <dbReference type="Google" id="ProtNLM"/>
    </source>
</evidence>
<dbReference type="OMA" id="WIANERF"/>
<dbReference type="RefSeq" id="XP_062885039.1">
    <property type="nucleotide sequence ID" value="XM_063029084.1"/>
</dbReference>
<dbReference type="Gene3D" id="3.40.630.30">
    <property type="match status" value="1"/>
</dbReference>
<dbReference type="PANTHER" id="PTHR34815:SF2">
    <property type="entry name" value="N-ACETYLTRANSFERASE DOMAIN-CONTAINING PROTEIN"/>
    <property type="match status" value="1"/>
</dbReference>
<protein>
    <recommendedName>
        <fullName evidence="3">N-acetyltransferase domain-containing protein</fullName>
    </recommendedName>
</protein>
<accession>A0A095CG42</accession>
<dbReference type="AlphaFoldDB" id="A0A095CG42"/>
<reference evidence="1 2" key="1">
    <citation type="journal article" date="2011" name="MBio">
        <title>Genome variation in Cryptococcus gattii, an emerging pathogen of immunocompetent hosts.</title>
        <authorList>
            <person name="D'Souza C.A."/>
            <person name="Kronstad J.W."/>
            <person name="Taylor G."/>
            <person name="Warren R."/>
            <person name="Yuen M."/>
            <person name="Hu G."/>
            <person name="Jung W.H."/>
            <person name="Sham A."/>
            <person name="Kidd S.E."/>
            <person name="Tangen K."/>
            <person name="Lee N."/>
            <person name="Zeilmaker T."/>
            <person name="Sawkins J."/>
            <person name="McVicker G."/>
            <person name="Shah S."/>
            <person name="Gnerre S."/>
            <person name="Griggs A."/>
            <person name="Zeng Q."/>
            <person name="Bartlett K."/>
            <person name="Li W."/>
            <person name="Wang X."/>
            <person name="Heitman J."/>
            <person name="Stajich J.E."/>
            <person name="Fraser J.A."/>
            <person name="Meyer W."/>
            <person name="Carter D."/>
            <person name="Schein J."/>
            <person name="Krzywinski M."/>
            <person name="Kwon-Chung K.J."/>
            <person name="Varma A."/>
            <person name="Wang J."/>
            <person name="Brunham R."/>
            <person name="Fyfe M."/>
            <person name="Ouellette B.F."/>
            <person name="Siddiqui A."/>
            <person name="Marra M."/>
            <person name="Jones S."/>
            <person name="Holt R."/>
            <person name="Birren B.W."/>
            <person name="Galagan J.E."/>
            <person name="Cuomo C.A."/>
        </authorList>
    </citation>
    <scope>NUCLEOTIDE SEQUENCE [LARGE SCALE GENOMIC DNA]</scope>
    <source>
        <strain evidence="1 2">R265</strain>
    </source>
</reference>
<name>A0A095CG42_CRYD2</name>